<evidence type="ECO:0000313" key="1">
    <source>
        <dbReference type="EMBL" id="GIU02224.1"/>
    </source>
</evidence>
<dbReference type="EMBL" id="BPFB01000059">
    <property type="protein sequence ID" value="GIU02224.1"/>
    <property type="molecule type" value="Genomic_DNA"/>
</dbReference>
<dbReference type="SUPFAM" id="SSF56935">
    <property type="entry name" value="Porins"/>
    <property type="match status" value="1"/>
</dbReference>
<dbReference type="Proteomes" id="UP000761574">
    <property type="component" value="Unassembled WGS sequence"/>
</dbReference>
<comment type="caution">
    <text evidence="1">The sequence shown here is derived from an EMBL/GenBank/DDBJ whole genome shotgun (WGS) entry which is preliminary data.</text>
</comment>
<protein>
    <submittedName>
        <fullName evidence="1">Membrane protein</fullName>
    </submittedName>
</protein>
<organism evidence="1 2">
    <name type="scientific">Shewanella algidipiscicola</name>
    <dbReference type="NCBI Taxonomy" id="614070"/>
    <lineage>
        <taxon>Bacteria</taxon>
        <taxon>Pseudomonadati</taxon>
        <taxon>Pseudomonadota</taxon>
        <taxon>Gammaproteobacteria</taxon>
        <taxon>Alteromonadales</taxon>
        <taxon>Shewanellaceae</taxon>
        <taxon>Shewanella</taxon>
    </lineage>
</organism>
<name>A0ABQ4NST9_9GAMM</name>
<dbReference type="Pfam" id="PF11854">
    <property type="entry name" value="MtrB_PioB"/>
    <property type="match status" value="1"/>
</dbReference>
<accession>A0ABQ4NST9</accession>
<reference evidence="1 2" key="1">
    <citation type="submission" date="2021-05" db="EMBL/GenBank/DDBJ databases">
        <title>Molecular characterization for Shewanella algae harboring chromosomal blaOXA-55-like strains isolated from clinical and environment sample.</title>
        <authorList>
            <person name="Ohama Y."/>
            <person name="Aoki K."/>
            <person name="Harada S."/>
            <person name="Moriya K."/>
            <person name="Ishii Y."/>
            <person name="Tateda K."/>
        </authorList>
    </citation>
    <scope>NUCLEOTIDE SEQUENCE [LARGE SCALE GENOMIC DNA]</scope>
    <source>
        <strain evidence="1 2">LMG 23746</strain>
    </source>
</reference>
<proteinExistence type="predicted"/>
<sequence length="700" mass="78070">MTHHTRVPLRLSTLALAILSTTVLGEGYGLASANRDNLKTEAWQCKRCASNTGTHGTIGVGVAHNDGEDSHFGNTSGTDKDGVVASLEGDIRHRAASGYQTHFTADKLGYDNGFAQLTTGKPGQYNISAAYRAIAHYDTNQALTPYHIQADAWQLPQQWQTGATTAQMTDLQSSIQPTSLQVERDRYNLDASYIGSFYRAELGYQYEQRQGHRRASGNLLTNSTMLTERIDDATDNVTAKIYLNGTNWLAGIETQLSHYKNDQQALRWQSAFAPTFGAAYSGQNAVSPDNKAYRIAGNTQLSSGTQHVLMHIGFTRMTQDQSYLPATINGPSPVLPTDNLAGQVDITEMKLNYSGRVSRALSLRASYDYRDRDNKTQVDLYPQIITDSYLSGYAHNLEYDRTAQQAKLAAKYRLNRAAYIDIGYDYDHNNYSDLDRQNLQESTLFAKIHYRISTQWQVWLKASGSDRTGSEYSPVTTTVSPSNPLLRKSYLADRERQRYGLYGSYATGAFSASANAHWMQDDYTDTLIGLTKVDTQGYDLSAQYAVNDNINLNAFVNQDWRDSDQAGSSNFGAPNWYATSAAKSTLIGAGLDYANLLDNKLKLGIDYTYADGQNDTEVIQGLRSPYDSYYSTRHTLNTFANYQISDKFGLRFDWIFEQYQDADWANEGLAPNSIPNVLSFGDLSHDYNAHYFGLTLSYQL</sequence>
<dbReference type="InterPro" id="IPR020016">
    <property type="entry name" value="Decahaem-assoc_OM_MtrB/PioB"/>
</dbReference>
<dbReference type="RefSeq" id="WP_119977064.1">
    <property type="nucleotide sequence ID" value="NZ_BPFB01000059.1"/>
</dbReference>
<gene>
    <name evidence="1" type="primary">mtrE</name>
    <name evidence="1" type="ORF">TUM4630_33160</name>
</gene>
<dbReference type="NCBIfam" id="TIGR03509">
    <property type="entry name" value="OMP_MtrB_PioB"/>
    <property type="match status" value="1"/>
</dbReference>
<keyword evidence="2" id="KW-1185">Reference proteome</keyword>
<evidence type="ECO:0000313" key="2">
    <source>
        <dbReference type="Proteomes" id="UP000761574"/>
    </source>
</evidence>